<dbReference type="SUPFAM" id="SSF52096">
    <property type="entry name" value="ClpP/crotonase"/>
    <property type="match status" value="2"/>
</dbReference>
<dbReference type="InterPro" id="IPR047217">
    <property type="entry name" value="S49_SppA_67K_type_N"/>
</dbReference>
<gene>
    <name evidence="9" type="primary">sppA</name>
    <name evidence="9" type="ORF">DVR12_00565</name>
</gene>
<dbReference type="Gene3D" id="6.20.330.10">
    <property type="match status" value="1"/>
</dbReference>
<dbReference type="CDD" id="cd07023">
    <property type="entry name" value="S49_Sppa_N_C"/>
    <property type="match status" value="1"/>
</dbReference>
<dbReference type="Pfam" id="PF01343">
    <property type="entry name" value="Peptidase_S49"/>
    <property type="match status" value="2"/>
</dbReference>
<dbReference type="OrthoDB" id="9764363at2"/>
<dbReference type="InterPro" id="IPR047272">
    <property type="entry name" value="S49_SppA_C"/>
</dbReference>
<dbReference type="Gene3D" id="3.90.226.10">
    <property type="entry name" value="2-enoyl-CoA Hydratase, Chain A, domain 1"/>
    <property type="match status" value="3"/>
</dbReference>
<dbReference type="InterPro" id="IPR029045">
    <property type="entry name" value="ClpP/crotonase-like_dom_sf"/>
</dbReference>
<evidence type="ECO:0000256" key="5">
    <source>
        <dbReference type="ARBA" id="ARBA00022825"/>
    </source>
</evidence>
<comment type="similarity">
    <text evidence="2">Belongs to the peptidase S49 family.</text>
</comment>
<dbReference type="GO" id="GO:0008236">
    <property type="term" value="F:serine-type peptidase activity"/>
    <property type="evidence" value="ECO:0007669"/>
    <property type="project" value="UniProtKB-KW"/>
</dbReference>
<dbReference type="GO" id="GO:0006465">
    <property type="term" value="P:signal peptide processing"/>
    <property type="evidence" value="ECO:0007669"/>
    <property type="project" value="InterPro"/>
</dbReference>
<dbReference type="PIRSF" id="PIRSF001217">
    <property type="entry name" value="Protease_4_SppA"/>
    <property type="match status" value="1"/>
</dbReference>
<dbReference type="PANTHER" id="PTHR33209:SF1">
    <property type="entry name" value="PEPTIDASE S49 DOMAIN-CONTAINING PROTEIN"/>
    <property type="match status" value="1"/>
</dbReference>
<feature type="active site" description="Proton donor/acceptor" evidence="7">
    <location>
        <position position="188"/>
    </location>
</feature>
<evidence type="ECO:0000259" key="8">
    <source>
        <dbReference type="Pfam" id="PF01343"/>
    </source>
</evidence>
<evidence type="ECO:0000313" key="10">
    <source>
        <dbReference type="Proteomes" id="UP000260644"/>
    </source>
</evidence>
<feature type="active site" description="Nucleophile" evidence="7">
    <location>
        <position position="384"/>
    </location>
</feature>
<keyword evidence="4" id="KW-0378">Hydrolase</keyword>
<dbReference type="RefSeq" id="WP_116973510.1">
    <property type="nucleotide sequence ID" value="NZ_QPMM01000001.1"/>
</dbReference>
<keyword evidence="6" id="KW-0472">Membrane</keyword>
<sequence>MRFFKIFFATLLALVTFVVLLIIVLSVMVGKALSSEKVVISPNGVLVLETGQAYREQRLVNPLGILMKDEPGEIPGLFQTVRLLENAATDDNIKGIYLKVNGNPNGFASTEELRKALLRFRASGKFVYAYGEVMDQNAYYLATAANKVYLNPKGGIDFNGFSSQLVFIKGTLDKLEIKPEIFYCGKYKSATEPLRETKMTDANRVQTTEFLGELYGNYLLGISKTRNIDTATLHGYANQNLIQDASDALKYKLVDALKYDDEITAELKSKTGTKDGSDLNLVTIGKYNNATVLDNGDATNSIAIIYAQGDIVSGRAPDRNKAIASEDYIKEIRKAREDKNVKAILFRVNSGGGSALASEVIWRELSLAKKAKPVVVSMGDYAASGGYYISCMADSIFAEPNTLTGSIGVFGIMFNMQDFFKNKVGVTFDGVKTAQYADLGSVGRPLTDIEKRFVQNGVDSTYATFKSRVVAGRKLSAEIVDSIAQGRVWSGMEAKRIGLVDRIGGINDALESAAKLAKLTQFGIKEYPEVKESPLTLLVKSLSGEEATERMLKKELGTNYDLYKQIKEVQDIRGEIQARMPFKYNIR</sequence>
<proteinExistence type="inferred from homology"/>
<dbReference type="EMBL" id="QPMM01000001">
    <property type="protein sequence ID" value="RFS26318.1"/>
    <property type="molecule type" value="Genomic_DNA"/>
</dbReference>
<evidence type="ECO:0000256" key="1">
    <source>
        <dbReference type="ARBA" id="ARBA00004370"/>
    </source>
</evidence>
<comment type="subcellular location">
    <subcellularLocation>
        <location evidence="1">Membrane</location>
    </subcellularLocation>
</comment>
<protein>
    <submittedName>
        <fullName evidence="9">Signal peptide peptidase SppA</fullName>
    </submittedName>
</protein>
<dbReference type="NCBIfam" id="TIGR00705">
    <property type="entry name" value="SppA_67K"/>
    <property type="match status" value="1"/>
</dbReference>
<dbReference type="PANTHER" id="PTHR33209">
    <property type="entry name" value="PROTEASE 4"/>
    <property type="match status" value="1"/>
</dbReference>
<keyword evidence="5" id="KW-0720">Serine protease</keyword>
<keyword evidence="10" id="KW-1185">Reference proteome</keyword>
<evidence type="ECO:0000256" key="2">
    <source>
        <dbReference type="ARBA" id="ARBA00008683"/>
    </source>
</evidence>
<evidence type="ECO:0000256" key="3">
    <source>
        <dbReference type="ARBA" id="ARBA00022670"/>
    </source>
</evidence>
<name>A0A3E1YFZ0_9BACT</name>
<reference evidence="9 10" key="1">
    <citation type="submission" date="2018-07" db="EMBL/GenBank/DDBJ databases">
        <title>Chitinophaga K2CV101002-2 sp. nov., isolated from a monsoon evergreen broad-leaved forest soil.</title>
        <authorList>
            <person name="Lv Y."/>
        </authorList>
    </citation>
    <scope>NUCLEOTIDE SEQUENCE [LARGE SCALE GENOMIC DNA]</scope>
    <source>
        <strain evidence="9 10">GDMCC 1.1288</strain>
    </source>
</reference>
<accession>A0A3E1YFZ0</accession>
<dbReference type="CDD" id="cd07018">
    <property type="entry name" value="S49_SppA_67K_type"/>
    <property type="match status" value="1"/>
</dbReference>
<dbReference type="InterPro" id="IPR004635">
    <property type="entry name" value="Pept_S49_SppA"/>
</dbReference>
<feature type="domain" description="Peptidase S49" evidence="8">
    <location>
        <begin position="368"/>
        <end position="519"/>
    </location>
</feature>
<dbReference type="GO" id="GO:0016020">
    <property type="term" value="C:membrane"/>
    <property type="evidence" value="ECO:0007669"/>
    <property type="project" value="UniProtKB-SubCell"/>
</dbReference>
<evidence type="ECO:0000256" key="4">
    <source>
        <dbReference type="ARBA" id="ARBA00022801"/>
    </source>
</evidence>
<evidence type="ECO:0000256" key="7">
    <source>
        <dbReference type="PIRSR" id="PIRSR001217-1"/>
    </source>
</evidence>
<dbReference type="InterPro" id="IPR004634">
    <property type="entry name" value="Pept_S49_pIV"/>
</dbReference>
<evidence type="ECO:0000313" key="9">
    <source>
        <dbReference type="EMBL" id="RFS26318.1"/>
    </source>
</evidence>
<comment type="caution">
    <text evidence="9">The sequence shown here is derived from an EMBL/GenBank/DDBJ whole genome shotgun (WGS) entry which is preliminary data.</text>
</comment>
<dbReference type="NCBIfam" id="TIGR00706">
    <property type="entry name" value="SppA_dom"/>
    <property type="match status" value="1"/>
</dbReference>
<organism evidence="9 10">
    <name type="scientific">Chitinophaga silvatica</name>
    <dbReference type="NCBI Taxonomy" id="2282649"/>
    <lineage>
        <taxon>Bacteria</taxon>
        <taxon>Pseudomonadati</taxon>
        <taxon>Bacteroidota</taxon>
        <taxon>Chitinophagia</taxon>
        <taxon>Chitinophagales</taxon>
        <taxon>Chitinophagaceae</taxon>
        <taxon>Chitinophaga</taxon>
    </lineage>
</organism>
<dbReference type="Proteomes" id="UP000260644">
    <property type="component" value="Unassembled WGS sequence"/>
</dbReference>
<dbReference type="InterPro" id="IPR002142">
    <property type="entry name" value="Peptidase_S49"/>
</dbReference>
<evidence type="ECO:0000256" key="6">
    <source>
        <dbReference type="ARBA" id="ARBA00023136"/>
    </source>
</evidence>
<dbReference type="AlphaFoldDB" id="A0A3E1YFZ0"/>
<keyword evidence="3" id="KW-0645">Protease</keyword>
<feature type="domain" description="Peptidase S49" evidence="8">
    <location>
        <begin position="120"/>
        <end position="271"/>
    </location>
</feature>